<dbReference type="KEGG" id="sdyn:Mal52_36890"/>
<dbReference type="SUPFAM" id="SSF88659">
    <property type="entry name" value="Sigma3 and sigma4 domains of RNA polymerase sigma factors"/>
    <property type="match status" value="1"/>
</dbReference>
<evidence type="ECO:0000256" key="1">
    <source>
        <dbReference type="ARBA" id="ARBA00010641"/>
    </source>
</evidence>
<keyword evidence="3" id="KW-0731">Sigma factor</keyword>
<evidence type="ECO:0000256" key="3">
    <source>
        <dbReference type="ARBA" id="ARBA00023082"/>
    </source>
</evidence>
<dbReference type="GO" id="GO:0016987">
    <property type="term" value="F:sigma factor activity"/>
    <property type="evidence" value="ECO:0007669"/>
    <property type="project" value="UniProtKB-KW"/>
</dbReference>
<keyword evidence="7" id="KW-1185">Reference proteome</keyword>
<dbReference type="AlphaFoldDB" id="A0A517ZRU8"/>
<evidence type="ECO:0000313" key="7">
    <source>
        <dbReference type="Proteomes" id="UP000319383"/>
    </source>
</evidence>
<sequence>MSQSDKEKEIDRELVERFRGGDQNAAAELHERYVRQMLQKVRRRLMNSHNRATYDSSGIVQEGFRSFFSAVGKPEFDPPQWNIAGLLGRIVFCKTMVGFRRQNKVISVAPESLAMIVEAAIDLAGQPEQEQLVGVCLQEAINGCDLEEFERSILVIYLDEDDDRTCDEIAEACRCSIATVRATIKRFESLLAQRLEAEERAEKLG</sequence>
<dbReference type="Gene3D" id="1.10.1740.10">
    <property type="match status" value="1"/>
</dbReference>
<accession>A0A517ZRU8</accession>
<dbReference type="Gene3D" id="1.10.10.10">
    <property type="entry name" value="Winged helix-like DNA-binding domain superfamily/Winged helix DNA-binding domain"/>
    <property type="match status" value="1"/>
</dbReference>
<organism evidence="6 7">
    <name type="scientific">Symmachiella dynata</name>
    <dbReference type="NCBI Taxonomy" id="2527995"/>
    <lineage>
        <taxon>Bacteria</taxon>
        <taxon>Pseudomonadati</taxon>
        <taxon>Planctomycetota</taxon>
        <taxon>Planctomycetia</taxon>
        <taxon>Planctomycetales</taxon>
        <taxon>Planctomycetaceae</taxon>
        <taxon>Symmachiella</taxon>
    </lineage>
</organism>
<gene>
    <name evidence="6" type="ORF">Mal52_36890</name>
</gene>
<evidence type="ECO:0000256" key="4">
    <source>
        <dbReference type="ARBA" id="ARBA00023125"/>
    </source>
</evidence>
<keyword evidence="2" id="KW-0805">Transcription regulation</keyword>
<dbReference type="InterPro" id="IPR039425">
    <property type="entry name" value="RNA_pol_sigma-70-like"/>
</dbReference>
<dbReference type="InterPro" id="IPR013325">
    <property type="entry name" value="RNA_pol_sigma_r2"/>
</dbReference>
<dbReference type="Proteomes" id="UP000319383">
    <property type="component" value="Chromosome"/>
</dbReference>
<dbReference type="PANTHER" id="PTHR43133:SF8">
    <property type="entry name" value="RNA POLYMERASE SIGMA FACTOR HI_1459-RELATED"/>
    <property type="match status" value="1"/>
</dbReference>
<dbReference type="InterPro" id="IPR013324">
    <property type="entry name" value="RNA_pol_sigma_r3/r4-like"/>
</dbReference>
<evidence type="ECO:0000256" key="2">
    <source>
        <dbReference type="ARBA" id="ARBA00023015"/>
    </source>
</evidence>
<dbReference type="SUPFAM" id="SSF88946">
    <property type="entry name" value="Sigma2 domain of RNA polymerase sigma factors"/>
    <property type="match status" value="1"/>
</dbReference>
<dbReference type="GO" id="GO:0006352">
    <property type="term" value="P:DNA-templated transcription initiation"/>
    <property type="evidence" value="ECO:0007669"/>
    <property type="project" value="InterPro"/>
</dbReference>
<keyword evidence="4" id="KW-0238">DNA-binding</keyword>
<dbReference type="EMBL" id="CP036276">
    <property type="protein sequence ID" value="QDU45198.1"/>
    <property type="molecule type" value="Genomic_DNA"/>
</dbReference>
<protein>
    <submittedName>
        <fullName evidence="6">RNA polymerase sigma factor RpoE</fullName>
    </submittedName>
</protein>
<evidence type="ECO:0000313" key="6">
    <source>
        <dbReference type="EMBL" id="QDU45198.1"/>
    </source>
</evidence>
<dbReference type="RefSeq" id="WP_145377603.1">
    <property type="nucleotide sequence ID" value="NZ_CP036276.1"/>
</dbReference>
<keyword evidence="5" id="KW-0804">Transcription</keyword>
<comment type="similarity">
    <text evidence="1">Belongs to the sigma-70 factor family. ECF subfamily.</text>
</comment>
<dbReference type="PANTHER" id="PTHR43133">
    <property type="entry name" value="RNA POLYMERASE ECF-TYPE SIGMA FACTO"/>
    <property type="match status" value="1"/>
</dbReference>
<dbReference type="GO" id="GO:0003677">
    <property type="term" value="F:DNA binding"/>
    <property type="evidence" value="ECO:0007669"/>
    <property type="project" value="UniProtKB-KW"/>
</dbReference>
<reference evidence="6 7" key="1">
    <citation type="submission" date="2019-02" db="EMBL/GenBank/DDBJ databases">
        <title>Deep-cultivation of Planctomycetes and their phenomic and genomic characterization uncovers novel biology.</title>
        <authorList>
            <person name="Wiegand S."/>
            <person name="Jogler M."/>
            <person name="Boedeker C."/>
            <person name="Pinto D."/>
            <person name="Vollmers J."/>
            <person name="Rivas-Marin E."/>
            <person name="Kohn T."/>
            <person name="Peeters S.H."/>
            <person name="Heuer A."/>
            <person name="Rast P."/>
            <person name="Oberbeckmann S."/>
            <person name="Bunk B."/>
            <person name="Jeske O."/>
            <person name="Meyerdierks A."/>
            <person name="Storesund J.E."/>
            <person name="Kallscheuer N."/>
            <person name="Luecker S."/>
            <person name="Lage O.M."/>
            <person name="Pohl T."/>
            <person name="Merkel B.J."/>
            <person name="Hornburger P."/>
            <person name="Mueller R.-W."/>
            <person name="Bruemmer F."/>
            <person name="Labrenz M."/>
            <person name="Spormann A.M."/>
            <person name="Op den Camp H."/>
            <person name="Overmann J."/>
            <person name="Amann R."/>
            <person name="Jetten M.S.M."/>
            <person name="Mascher T."/>
            <person name="Medema M.H."/>
            <person name="Devos D.P."/>
            <person name="Kaster A.-K."/>
            <person name="Ovreas L."/>
            <person name="Rohde M."/>
            <person name="Galperin M.Y."/>
            <person name="Jogler C."/>
        </authorList>
    </citation>
    <scope>NUCLEOTIDE SEQUENCE [LARGE SCALE GENOMIC DNA]</scope>
    <source>
        <strain evidence="6 7">Mal52</strain>
    </source>
</reference>
<evidence type="ECO:0000256" key="5">
    <source>
        <dbReference type="ARBA" id="ARBA00023163"/>
    </source>
</evidence>
<name>A0A517ZRU8_9PLAN</name>
<dbReference type="InterPro" id="IPR036388">
    <property type="entry name" value="WH-like_DNA-bd_sf"/>
</dbReference>
<proteinExistence type="inferred from homology"/>